<proteinExistence type="predicted"/>
<dbReference type="EMBL" id="JARPZN010000026">
    <property type="protein sequence ID" value="MDT2691977.1"/>
    <property type="molecule type" value="Genomic_DNA"/>
</dbReference>
<keyword evidence="1" id="KW-1133">Transmembrane helix</keyword>
<feature type="transmembrane region" description="Helical" evidence="1">
    <location>
        <begin position="61"/>
        <end position="82"/>
    </location>
</feature>
<accession>A0AAE4HS02</accession>
<evidence type="ECO:0000313" key="2">
    <source>
        <dbReference type="EMBL" id="MDT2691977.1"/>
    </source>
</evidence>
<keyword evidence="1" id="KW-0472">Membrane</keyword>
<reference evidence="2" key="1">
    <citation type="submission" date="2023-03" db="EMBL/GenBank/DDBJ databases">
        <authorList>
            <person name="Shen W."/>
            <person name="Cai J."/>
        </authorList>
    </citation>
    <scope>NUCLEOTIDE SEQUENCE</scope>
    <source>
        <strain evidence="2">K69-2</strain>
    </source>
</reference>
<feature type="transmembrane region" description="Helical" evidence="1">
    <location>
        <begin position="7"/>
        <end position="29"/>
    </location>
</feature>
<keyword evidence="1" id="KW-0812">Transmembrane</keyword>
<dbReference type="RefSeq" id="WP_060814715.1">
    <property type="nucleotide sequence ID" value="NZ_JARPZN010000026.1"/>
</dbReference>
<evidence type="ECO:0000256" key="1">
    <source>
        <dbReference type="SAM" id="Phobius"/>
    </source>
</evidence>
<dbReference type="AlphaFoldDB" id="A0AAE4HS02"/>
<protein>
    <submittedName>
        <fullName evidence="2">Uncharacterized protein</fullName>
    </submittedName>
</protein>
<dbReference type="Proteomes" id="UP001183682">
    <property type="component" value="Unassembled WGS sequence"/>
</dbReference>
<organism evidence="2 3">
    <name type="scientific">Enterococcus gallinarum</name>
    <dbReference type="NCBI Taxonomy" id="1353"/>
    <lineage>
        <taxon>Bacteria</taxon>
        <taxon>Bacillati</taxon>
        <taxon>Bacillota</taxon>
        <taxon>Bacilli</taxon>
        <taxon>Lactobacillales</taxon>
        <taxon>Enterococcaceae</taxon>
        <taxon>Enterococcus</taxon>
    </lineage>
</organism>
<gene>
    <name evidence="2" type="ORF">P7E30_17540</name>
</gene>
<comment type="caution">
    <text evidence="2">The sequence shown here is derived from an EMBL/GenBank/DDBJ whole genome shotgun (WGS) entry which is preliminary data.</text>
</comment>
<sequence>MKKYLISINICLLLFSAALIICQLFFYQAKGIPPIMYTPVTGILGIIMALFLPTNNHLRKLFLIANSSITLIVFIYFLAVAINPDFFV</sequence>
<feature type="transmembrane region" description="Helical" evidence="1">
    <location>
        <begin position="35"/>
        <end position="54"/>
    </location>
</feature>
<evidence type="ECO:0000313" key="3">
    <source>
        <dbReference type="Proteomes" id="UP001183682"/>
    </source>
</evidence>
<name>A0AAE4HS02_ENTGA</name>